<evidence type="ECO:0000313" key="1">
    <source>
        <dbReference type="EMBL" id="SVE48402.1"/>
    </source>
</evidence>
<proteinExistence type="predicted"/>
<name>A0A383DV44_9ZZZZ</name>
<protein>
    <recommendedName>
        <fullName evidence="2">Tail completion and sheath stabilizer protein</fullName>
    </recommendedName>
</protein>
<organism evidence="1">
    <name type="scientific">marine metagenome</name>
    <dbReference type="NCBI Taxonomy" id="408172"/>
    <lineage>
        <taxon>unclassified sequences</taxon>
        <taxon>metagenomes</taxon>
        <taxon>ecological metagenomes</taxon>
    </lineage>
</organism>
<reference evidence="1" key="1">
    <citation type="submission" date="2018-05" db="EMBL/GenBank/DDBJ databases">
        <authorList>
            <person name="Lanie J.A."/>
            <person name="Ng W.-L."/>
            <person name="Kazmierczak K.M."/>
            <person name="Andrzejewski T.M."/>
            <person name="Davidsen T.M."/>
            <person name="Wayne K.J."/>
            <person name="Tettelin H."/>
            <person name="Glass J.I."/>
            <person name="Rusch D."/>
            <person name="Podicherti R."/>
            <person name="Tsui H.-C.T."/>
            <person name="Winkler M.E."/>
        </authorList>
    </citation>
    <scope>NUCLEOTIDE SEQUENCE</scope>
</reference>
<gene>
    <name evidence="1" type="ORF">METZ01_LOCUS501256</name>
</gene>
<dbReference type="EMBL" id="UINC01220476">
    <property type="protein sequence ID" value="SVE48402.1"/>
    <property type="molecule type" value="Genomic_DNA"/>
</dbReference>
<accession>A0A383DV44</accession>
<dbReference type="AlphaFoldDB" id="A0A383DV44"/>
<evidence type="ECO:0008006" key="2">
    <source>
        <dbReference type="Google" id="ProtNLM"/>
    </source>
</evidence>
<sequence length="177" mass="20282">MTKLTTTQPSNINQLNIVSFEVNFSRLPHVEYFCQRVNIPAVILGDTFQPMPFMNLPVEGDTLSFESMNISFILDEDMQNYMEIYSWLTALGFPRDYEQFKTLKPPSEASEYASMFSDMDIMLQTNKSNPNYKITFNDVFPTSLSSVQFDTSVSALEPIVVDATFNFKGMFNINKLI</sequence>